<evidence type="ECO:0008006" key="4">
    <source>
        <dbReference type="Google" id="ProtNLM"/>
    </source>
</evidence>
<evidence type="ECO:0000313" key="2">
    <source>
        <dbReference type="EMBL" id="MDI3407709.1"/>
    </source>
</evidence>
<dbReference type="Proteomes" id="UP001223978">
    <property type="component" value="Unassembled WGS sequence"/>
</dbReference>
<evidence type="ECO:0000256" key="1">
    <source>
        <dbReference type="SAM" id="MobiDB-lite"/>
    </source>
</evidence>
<feature type="compositionally biased region" description="Basic residues" evidence="1">
    <location>
        <begin position="43"/>
        <end position="54"/>
    </location>
</feature>
<name>A0ABT6SIJ8_9ACTN</name>
<sequence>MPPPLSTTDRALMQLPYEQWLSLSAAAQHAGIDENAATSLARTGRRRGVLRSRGKGTAQQVMRIHPGPRRPSRRTMGSRQ</sequence>
<dbReference type="RefSeq" id="WP_282545622.1">
    <property type="nucleotide sequence ID" value="NZ_JASCIQ010000035.1"/>
</dbReference>
<comment type="caution">
    <text evidence="2">The sequence shown here is derived from an EMBL/GenBank/DDBJ whole genome shotgun (WGS) entry which is preliminary data.</text>
</comment>
<gene>
    <name evidence="2" type="ORF">QIS96_28330</name>
</gene>
<accession>A0ABT6SIJ8</accession>
<protein>
    <recommendedName>
        <fullName evidence="4">DNA-binding protein</fullName>
    </recommendedName>
</protein>
<proteinExistence type="predicted"/>
<evidence type="ECO:0000313" key="3">
    <source>
        <dbReference type="Proteomes" id="UP001223978"/>
    </source>
</evidence>
<reference evidence="2 3" key="1">
    <citation type="submission" date="2023-05" db="EMBL/GenBank/DDBJ databases">
        <title>Draft genome sequence of Streptomyces sp. B-S-A6 isolated from a cave soil in Thailand.</title>
        <authorList>
            <person name="Chamroensaksri N."/>
            <person name="Muangham S."/>
        </authorList>
    </citation>
    <scope>NUCLEOTIDE SEQUENCE [LARGE SCALE GENOMIC DNA]</scope>
    <source>
        <strain evidence="2 3">B-S-A6</strain>
    </source>
</reference>
<feature type="region of interest" description="Disordered" evidence="1">
    <location>
        <begin position="37"/>
        <end position="80"/>
    </location>
</feature>
<dbReference type="EMBL" id="JASCIQ010000035">
    <property type="protein sequence ID" value="MDI3407709.1"/>
    <property type="molecule type" value="Genomic_DNA"/>
</dbReference>
<organism evidence="2 3">
    <name type="scientific">Streptomyces cavernicola</name>
    <dbReference type="NCBI Taxonomy" id="3043613"/>
    <lineage>
        <taxon>Bacteria</taxon>
        <taxon>Bacillati</taxon>
        <taxon>Actinomycetota</taxon>
        <taxon>Actinomycetes</taxon>
        <taxon>Kitasatosporales</taxon>
        <taxon>Streptomycetaceae</taxon>
        <taxon>Streptomyces</taxon>
    </lineage>
</organism>
<keyword evidence="3" id="KW-1185">Reference proteome</keyword>